<dbReference type="KEGG" id="ttr:Tter_1495"/>
<feature type="transmembrane region" description="Helical" evidence="8">
    <location>
        <begin position="16"/>
        <end position="36"/>
    </location>
</feature>
<feature type="transmembrane region" description="Helical" evidence="8">
    <location>
        <begin position="143"/>
        <end position="162"/>
    </location>
</feature>
<evidence type="ECO:0000256" key="7">
    <source>
        <dbReference type="ARBA" id="ARBA00023136"/>
    </source>
</evidence>
<keyword evidence="11" id="KW-1185">Reference proteome</keyword>
<evidence type="ECO:0000313" key="11">
    <source>
        <dbReference type="Proteomes" id="UP000000323"/>
    </source>
</evidence>
<dbReference type="RefSeq" id="WP_012875436.1">
    <property type="nucleotide sequence ID" value="NC_013525.1"/>
</dbReference>
<proteinExistence type="predicted"/>
<keyword evidence="8" id="KW-0812">Transmembrane</keyword>
<dbReference type="Pfam" id="PF02518">
    <property type="entry name" value="HATPase_c"/>
    <property type="match status" value="1"/>
</dbReference>
<dbReference type="CDD" id="cd00075">
    <property type="entry name" value="HATPase"/>
    <property type="match status" value="1"/>
</dbReference>
<dbReference type="FunFam" id="1.10.287.130:FF:000001">
    <property type="entry name" value="Two-component sensor histidine kinase"/>
    <property type="match status" value="1"/>
</dbReference>
<sequence>MAVREQRHLAIADSDFAWLRLAIVLVTGMALLVGMIRVGSPMVWLIIGIAAVYAVANSFLDLHRRFRSIFTYRTYAFLDLLLITLLVYFTGGQNSPLFLLYGIPLSIAVLRYGADAGAAYCLVTTALYSSAVLFHGLNGPFHWLAQIGLLWALYLVMAYVYYSDDTRQDKARRRDELGALHRAAAAPIHTGDIPTVIGNILSGALSATNCCWAAVYLYEEKDDRFTDCYSLSCSDLDSDVKHETPWVAPSDILYTVIYTNSPRNTQDLLSDKRFQNSVLNNGIIRSAVIMPMFAPGAKRVGVFVLGREEPHRVSQHELRFASTLAVQAAVSIHTAFLFEEAKTIEAAKEADKLRSQLLGTVSHELRTPIAAIQGFASSLKCADEVEIPKEMQQDWINEIEQNAERLRRLVTDLLDLSRLESGALRMQMEWQDMNDVLDELAPDLQMIAEGRNLVVQVSDTLPLIKCDAERIGQVLRNLVENARKFSPPGSNIVVGAERYENGIRVGVLDEGEGIPPEYHDKIFERFFQIEGASFRPQKGTGLGLAICRNIVEAHGGRIWVESSPGKGSIFYFTLPVTGS</sequence>
<evidence type="ECO:0000256" key="2">
    <source>
        <dbReference type="ARBA" id="ARBA00012438"/>
    </source>
</evidence>
<dbReference type="Proteomes" id="UP000000323">
    <property type="component" value="Chromosome 1"/>
</dbReference>
<feature type="transmembrane region" description="Helical" evidence="8">
    <location>
        <begin position="42"/>
        <end position="60"/>
    </location>
</feature>
<dbReference type="InterPro" id="IPR004358">
    <property type="entry name" value="Sig_transdc_His_kin-like_C"/>
</dbReference>
<dbReference type="PANTHER" id="PTHR43711">
    <property type="entry name" value="TWO-COMPONENT HISTIDINE KINASE"/>
    <property type="match status" value="1"/>
</dbReference>
<dbReference type="SUPFAM" id="SSF55874">
    <property type="entry name" value="ATPase domain of HSP90 chaperone/DNA topoisomerase II/histidine kinase"/>
    <property type="match status" value="1"/>
</dbReference>
<dbReference type="InterPro" id="IPR036097">
    <property type="entry name" value="HisK_dim/P_sf"/>
</dbReference>
<keyword evidence="6" id="KW-0902">Two-component regulatory system</keyword>
<name>D1CC86_THET1</name>
<dbReference type="InterPro" id="IPR003018">
    <property type="entry name" value="GAF"/>
</dbReference>
<dbReference type="AlphaFoldDB" id="D1CC86"/>
<dbReference type="InterPro" id="IPR029016">
    <property type="entry name" value="GAF-like_dom_sf"/>
</dbReference>
<dbReference type="HOGENOM" id="CLU_470842_0_0_0"/>
<dbReference type="Gene3D" id="1.10.287.130">
    <property type="match status" value="1"/>
</dbReference>
<dbReference type="Gene3D" id="3.30.565.10">
    <property type="entry name" value="Histidine kinase-like ATPase, C-terminal domain"/>
    <property type="match status" value="1"/>
</dbReference>
<dbReference type="InterPro" id="IPR003594">
    <property type="entry name" value="HATPase_dom"/>
</dbReference>
<dbReference type="InterPro" id="IPR036890">
    <property type="entry name" value="HATPase_C_sf"/>
</dbReference>
<evidence type="ECO:0000256" key="4">
    <source>
        <dbReference type="ARBA" id="ARBA00022679"/>
    </source>
</evidence>
<evidence type="ECO:0000256" key="5">
    <source>
        <dbReference type="ARBA" id="ARBA00022777"/>
    </source>
</evidence>
<evidence type="ECO:0000256" key="3">
    <source>
        <dbReference type="ARBA" id="ARBA00022553"/>
    </source>
</evidence>
<reference evidence="11" key="1">
    <citation type="journal article" date="2010" name="Stand. Genomic Sci.">
        <title>Complete genome sequence of 'Thermobaculum terrenum' type strain (YNP1).</title>
        <authorList>
            <person name="Kiss H."/>
            <person name="Cleland D."/>
            <person name="Lapidus A."/>
            <person name="Lucas S."/>
            <person name="Glavina Del Rio T."/>
            <person name="Nolan M."/>
            <person name="Tice H."/>
            <person name="Han C."/>
            <person name="Goodwin L."/>
            <person name="Pitluck S."/>
            <person name="Liolios K."/>
            <person name="Ivanova N."/>
            <person name="Mavromatis K."/>
            <person name="Ovchinnikova G."/>
            <person name="Pati A."/>
            <person name="Chen A."/>
            <person name="Palaniappan K."/>
            <person name="Land M."/>
            <person name="Hauser L."/>
            <person name="Chang Y."/>
            <person name="Jeffries C."/>
            <person name="Lu M."/>
            <person name="Brettin T."/>
            <person name="Detter J."/>
            <person name="Goker M."/>
            <person name="Tindall B."/>
            <person name="Beck B."/>
            <person name="McDermott T."/>
            <person name="Woyke T."/>
            <person name="Bristow J."/>
            <person name="Eisen J."/>
            <person name="Markowitz V."/>
            <person name="Hugenholtz P."/>
            <person name="Kyrpides N."/>
            <person name="Klenk H."/>
            <person name="Cheng J."/>
        </authorList>
    </citation>
    <scope>NUCLEOTIDE SEQUENCE [LARGE SCALE GENOMIC DNA]</scope>
    <source>
        <strain evidence="11">ATCC BAA-798 / YNP1</strain>
    </source>
</reference>
<keyword evidence="8" id="KW-1133">Transmembrane helix</keyword>
<evidence type="ECO:0000256" key="8">
    <source>
        <dbReference type="SAM" id="Phobius"/>
    </source>
</evidence>
<dbReference type="InterPro" id="IPR050736">
    <property type="entry name" value="Sensor_HK_Regulatory"/>
</dbReference>
<dbReference type="EMBL" id="CP001825">
    <property type="protein sequence ID" value="ACZ42401.1"/>
    <property type="molecule type" value="Genomic_DNA"/>
</dbReference>
<dbReference type="CDD" id="cd00082">
    <property type="entry name" value="HisKA"/>
    <property type="match status" value="1"/>
</dbReference>
<comment type="catalytic activity">
    <reaction evidence="1">
        <text>ATP + protein L-histidine = ADP + protein N-phospho-L-histidine.</text>
        <dbReference type="EC" id="2.7.13.3"/>
    </reaction>
</comment>
<dbReference type="EC" id="2.7.13.3" evidence="2"/>
<dbReference type="InterPro" id="IPR003661">
    <property type="entry name" value="HisK_dim/P_dom"/>
</dbReference>
<dbReference type="SMART" id="SM00065">
    <property type="entry name" value="GAF"/>
    <property type="match status" value="1"/>
</dbReference>
<dbReference type="Gene3D" id="3.30.450.40">
    <property type="match status" value="1"/>
</dbReference>
<organism evidence="10 11">
    <name type="scientific">Thermobaculum terrenum (strain ATCC BAA-798 / CCMEE 7001 / YNP1)</name>
    <dbReference type="NCBI Taxonomy" id="525904"/>
    <lineage>
        <taxon>Bacteria</taxon>
        <taxon>Bacillati</taxon>
        <taxon>Chloroflexota</taxon>
        <taxon>Chloroflexia</taxon>
        <taxon>Candidatus Thermobaculales</taxon>
        <taxon>Candidatus Thermobaculaceae</taxon>
        <taxon>Thermobaculum</taxon>
    </lineage>
</organism>
<dbReference type="Pfam" id="PF00512">
    <property type="entry name" value="HisKA"/>
    <property type="match status" value="1"/>
</dbReference>
<keyword evidence="7 8" id="KW-0472">Membrane</keyword>
<dbReference type="InterPro" id="IPR005467">
    <property type="entry name" value="His_kinase_dom"/>
</dbReference>
<accession>D1CC86</accession>
<keyword evidence="3" id="KW-0597">Phosphoprotein</keyword>
<feature type="transmembrane region" description="Helical" evidence="8">
    <location>
        <begin position="119"/>
        <end position="137"/>
    </location>
</feature>
<evidence type="ECO:0000256" key="6">
    <source>
        <dbReference type="ARBA" id="ARBA00023012"/>
    </source>
</evidence>
<dbReference type="STRING" id="525904.Tter_1495"/>
<protein>
    <recommendedName>
        <fullName evidence="2">histidine kinase</fullName>
        <ecNumber evidence="2">2.7.13.3</ecNumber>
    </recommendedName>
</protein>
<dbReference type="eggNOG" id="COG2205">
    <property type="taxonomic scope" value="Bacteria"/>
</dbReference>
<dbReference type="FunFam" id="3.30.565.10:FF:000006">
    <property type="entry name" value="Sensor histidine kinase WalK"/>
    <property type="match status" value="1"/>
</dbReference>
<dbReference type="PRINTS" id="PR00344">
    <property type="entry name" value="BCTRLSENSOR"/>
</dbReference>
<dbReference type="PANTHER" id="PTHR43711:SF31">
    <property type="entry name" value="HISTIDINE KINASE"/>
    <property type="match status" value="1"/>
</dbReference>
<evidence type="ECO:0000313" key="10">
    <source>
        <dbReference type="EMBL" id="ACZ42401.1"/>
    </source>
</evidence>
<dbReference type="SUPFAM" id="SSF55781">
    <property type="entry name" value="GAF domain-like"/>
    <property type="match status" value="1"/>
</dbReference>
<feature type="domain" description="Histidine kinase" evidence="9">
    <location>
        <begin position="360"/>
        <end position="578"/>
    </location>
</feature>
<dbReference type="GO" id="GO:0000155">
    <property type="term" value="F:phosphorelay sensor kinase activity"/>
    <property type="evidence" value="ECO:0007669"/>
    <property type="project" value="InterPro"/>
</dbReference>
<keyword evidence="5 10" id="KW-0418">Kinase</keyword>
<dbReference type="SUPFAM" id="SSF47384">
    <property type="entry name" value="Homodimeric domain of signal transducing histidine kinase"/>
    <property type="match status" value="1"/>
</dbReference>
<evidence type="ECO:0000259" key="9">
    <source>
        <dbReference type="PROSITE" id="PS50109"/>
    </source>
</evidence>
<keyword evidence="4 10" id="KW-0808">Transferase</keyword>
<dbReference type="Pfam" id="PF13185">
    <property type="entry name" value="GAF_2"/>
    <property type="match status" value="1"/>
</dbReference>
<dbReference type="SMART" id="SM00388">
    <property type="entry name" value="HisKA"/>
    <property type="match status" value="1"/>
</dbReference>
<dbReference type="PROSITE" id="PS50109">
    <property type="entry name" value="HIS_KIN"/>
    <property type="match status" value="1"/>
</dbReference>
<evidence type="ECO:0000256" key="1">
    <source>
        <dbReference type="ARBA" id="ARBA00000085"/>
    </source>
</evidence>
<gene>
    <name evidence="10" type="ordered locus">Tter_1495</name>
</gene>
<dbReference type="SMART" id="SM00387">
    <property type="entry name" value="HATPase_c"/>
    <property type="match status" value="1"/>
</dbReference>